<name>A0A517IGI4_BREBE</name>
<feature type="transmembrane region" description="Helical" evidence="1">
    <location>
        <begin position="34"/>
        <end position="56"/>
    </location>
</feature>
<accession>A0A517IGI4</accession>
<organism evidence="2 3">
    <name type="scientific">Brevibacillus brevis</name>
    <name type="common">Bacillus brevis</name>
    <dbReference type="NCBI Taxonomy" id="1393"/>
    <lineage>
        <taxon>Bacteria</taxon>
        <taxon>Bacillati</taxon>
        <taxon>Bacillota</taxon>
        <taxon>Bacilli</taxon>
        <taxon>Bacillales</taxon>
        <taxon>Paenibacillaceae</taxon>
        <taxon>Brevibacillus</taxon>
    </lineage>
</organism>
<dbReference type="EMBL" id="CP042161">
    <property type="protein sequence ID" value="QDS38007.1"/>
    <property type="molecule type" value="Genomic_DNA"/>
</dbReference>
<dbReference type="AlphaFoldDB" id="A0A517IGI4"/>
<protein>
    <submittedName>
        <fullName evidence="2">DUF2569 domain-containing protein</fullName>
    </submittedName>
</protein>
<keyword evidence="1" id="KW-1133">Transmembrane helix</keyword>
<dbReference type="InterPro" id="IPR019690">
    <property type="entry name" value="DUF2569"/>
</dbReference>
<gene>
    <name evidence="2" type="ORF">FPS98_00545</name>
</gene>
<sequence length="69" mass="7954">MVSLGLTLANFLRKNRNLLAWESFDSLFGDTIQFVTQSGLSLLHTCITGMIWIPYFRLSKRVKNTFVNE</sequence>
<proteinExistence type="predicted"/>
<evidence type="ECO:0000313" key="2">
    <source>
        <dbReference type="EMBL" id="QDS38007.1"/>
    </source>
</evidence>
<dbReference type="Proteomes" id="UP000317713">
    <property type="component" value="Chromosome"/>
</dbReference>
<dbReference type="Pfam" id="PF10754">
    <property type="entry name" value="DUF2569"/>
    <property type="match status" value="1"/>
</dbReference>
<evidence type="ECO:0000256" key="1">
    <source>
        <dbReference type="SAM" id="Phobius"/>
    </source>
</evidence>
<evidence type="ECO:0000313" key="3">
    <source>
        <dbReference type="Proteomes" id="UP000317713"/>
    </source>
</evidence>
<keyword evidence="1" id="KW-0812">Transmembrane</keyword>
<reference evidence="2 3" key="1">
    <citation type="submission" date="2019-07" db="EMBL/GenBank/DDBJ databases">
        <title>Characterization of Brevibacillus brevis HK544, as a potential biocontrol agent.</title>
        <authorList>
            <person name="Kim H."/>
        </authorList>
    </citation>
    <scope>NUCLEOTIDE SEQUENCE [LARGE SCALE GENOMIC DNA]</scope>
    <source>
        <strain evidence="2 3">HK544</strain>
    </source>
</reference>
<keyword evidence="1" id="KW-0472">Membrane</keyword>